<organism evidence="3 4">
    <name type="scientific">Urechidicola vernalis</name>
    <dbReference type="NCBI Taxonomy" id="3075600"/>
    <lineage>
        <taxon>Bacteria</taxon>
        <taxon>Pseudomonadati</taxon>
        <taxon>Bacteroidota</taxon>
        <taxon>Flavobacteriia</taxon>
        <taxon>Flavobacteriales</taxon>
        <taxon>Flavobacteriaceae</taxon>
        <taxon>Urechidicola</taxon>
    </lineage>
</organism>
<reference evidence="3 4" key="1">
    <citation type="submission" date="2023-09" db="EMBL/GenBank/DDBJ databases">
        <authorList>
            <person name="Rey-Velasco X."/>
        </authorList>
    </citation>
    <scope>NUCLEOTIDE SEQUENCE [LARGE SCALE GENOMIC DNA]</scope>
    <source>
        <strain evidence="3 4">P050</strain>
    </source>
</reference>
<dbReference type="Gene3D" id="2.40.70.10">
    <property type="entry name" value="Acid Proteases"/>
    <property type="match status" value="1"/>
</dbReference>
<dbReference type="InterPro" id="IPR021109">
    <property type="entry name" value="Peptidase_aspartic_dom_sf"/>
</dbReference>
<evidence type="ECO:0000313" key="3">
    <source>
        <dbReference type="EMBL" id="MDT0553897.1"/>
    </source>
</evidence>
<dbReference type="EMBL" id="JAVRHV010000006">
    <property type="protein sequence ID" value="MDT0553897.1"/>
    <property type="molecule type" value="Genomic_DNA"/>
</dbReference>
<protein>
    <submittedName>
        <fullName evidence="3">Aspartyl protease family protein</fullName>
    </submittedName>
</protein>
<gene>
    <name evidence="3" type="ORF">RM519_11615</name>
</gene>
<dbReference type="InterPro" id="IPR041489">
    <property type="entry name" value="PDZ_6"/>
</dbReference>
<dbReference type="InterPro" id="IPR036034">
    <property type="entry name" value="PDZ_sf"/>
</dbReference>
<dbReference type="Proteomes" id="UP001252186">
    <property type="component" value="Unassembled WGS sequence"/>
</dbReference>
<keyword evidence="1" id="KW-0732">Signal</keyword>
<dbReference type="SMART" id="SM00228">
    <property type="entry name" value="PDZ"/>
    <property type="match status" value="1"/>
</dbReference>
<name>A0ABU2Y6R4_9FLAO</name>
<comment type="caution">
    <text evidence="3">The sequence shown here is derived from an EMBL/GenBank/DDBJ whole genome shotgun (WGS) entry which is preliminary data.</text>
</comment>
<dbReference type="GO" id="GO:0008233">
    <property type="term" value="F:peptidase activity"/>
    <property type="evidence" value="ECO:0007669"/>
    <property type="project" value="UniProtKB-KW"/>
</dbReference>
<keyword evidence="4" id="KW-1185">Reference proteome</keyword>
<dbReference type="SUPFAM" id="SSF50156">
    <property type="entry name" value="PDZ domain-like"/>
    <property type="match status" value="1"/>
</dbReference>
<dbReference type="InterPro" id="IPR001478">
    <property type="entry name" value="PDZ"/>
</dbReference>
<proteinExistence type="predicted"/>
<accession>A0ABU2Y6R4</accession>
<dbReference type="GO" id="GO:0006508">
    <property type="term" value="P:proteolysis"/>
    <property type="evidence" value="ECO:0007669"/>
    <property type="project" value="UniProtKB-KW"/>
</dbReference>
<dbReference type="Gene3D" id="2.30.42.10">
    <property type="match status" value="1"/>
</dbReference>
<keyword evidence="3" id="KW-0378">Hydrolase</keyword>
<feature type="chain" id="PRO_5045685660" evidence="1">
    <location>
        <begin position="20"/>
        <end position="444"/>
    </location>
</feature>
<evidence type="ECO:0000313" key="4">
    <source>
        <dbReference type="Proteomes" id="UP001252186"/>
    </source>
</evidence>
<dbReference type="Pfam" id="PF17820">
    <property type="entry name" value="PDZ_6"/>
    <property type="match status" value="1"/>
</dbReference>
<evidence type="ECO:0000256" key="1">
    <source>
        <dbReference type="SAM" id="SignalP"/>
    </source>
</evidence>
<feature type="domain" description="PDZ" evidence="2">
    <location>
        <begin position="360"/>
        <end position="428"/>
    </location>
</feature>
<sequence>MRSILCFFLLLLCSTYVSSAQEYTFNQGRTSQTVEFELINNLIVFPLTVNGTELTFILDTGVGSPVIFNMTSSDSLHFRNIEVVKLRGLGEGEPVEAVRSKGNTLVFGDIVGKNQDLFIIYNEKLDLSGKLGVSVNGIIGYDILKNFVVSINYLNRKLTFTNPEDYPYKKCKSCETFDLHFYKKKPFINAEIENLDNSIVPVQLLIDSGGTDSIWLFEDIEKNVAIPENSFEDFIGEGISGGIFGMRSKLNAFKLKRFLIPKPNVAYLDSVSSAYAKGLSTRNGSLGGNILKRFKVVLDYPNKKMTLKKNRNFSEPFSYNMSGIELIHAGTTLVKELNSTRFNLENETSVSNSSTITLNYMYSFNLKPTYKIAYVRKDSPSDKCGLMVGDLLVKVNGKYAYNYQLKDIVEKFYGSEENWVRLTVERNGRELDYSFKLKNLLEMF</sequence>
<dbReference type="RefSeq" id="WP_311593983.1">
    <property type="nucleotide sequence ID" value="NZ_JAVRHV010000006.1"/>
</dbReference>
<dbReference type="Pfam" id="PF13650">
    <property type="entry name" value="Asp_protease_2"/>
    <property type="match status" value="1"/>
</dbReference>
<feature type="signal peptide" evidence="1">
    <location>
        <begin position="1"/>
        <end position="19"/>
    </location>
</feature>
<keyword evidence="3" id="KW-0645">Protease</keyword>
<evidence type="ECO:0000259" key="2">
    <source>
        <dbReference type="SMART" id="SM00228"/>
    </source>
</evidence>